<dbReference type="Proteomes" id="UP000267821">
    <property type="component" value="Unassembled WGS sequence"/>
</dbReference>
<dbReference type="FunFam" id="1.10.3520.10:FF:000001">
    <property type="entry name" value="Pleckstrin domain-containing family A member 8"/>
    <property type="match status" value="1"/>
</dbReference>
<dbReference type="EMBL" id="ML121535">
    <property type="protein sequence ID" value="RPB26157.1"/>
    <property type="molecule type" value="Genomic_DNA"/>
</dbReference>
<dbReference type="InParanoid" id="A0A3N4LTE0"/>
<dbReference type="GO" id="GO:1902388">
    <property type="term" value="F:ceramide 1-phosphate transfer activity"/>
    <property type="evidence" value="ECO:0007669"/>
    <property type="project" value="TreeGrafter"/>
</dbReference>
<dbReference type="STRING" id="1051890.A0A3N4LTE0"/>
<dbReference type="OrthoDB" id="205255at2759"/>
<dbReference type="AlphaFoldDB" id="A0A3N4LTE0"/>
<gene>
    <name evidence="3" type="ORF">L211DRAFT_835518</name>
</gene>
<dbReference type="GO" id="GO:0005829">
    <property type="term" value="C:cytosol"/>
    <property type="evidence" value="ECO:0007669"/>
    <property type="project" value="TreeGrafter"/>
</dbReference>
<keyword evidence="4" id="KW-1185">Reference proteome</keyword>
<dbReference type="Pfam" id="PF08718">
    <property type="entry name" value="GLTP"/>
    <property type="match status" value="1"/>
</dbReference>
<evidence type="ECO:0000313" key="3">
    <source>
        <dbReference type="EMBL" id="RPB26157.1"/>
    </source>
</evidence>
<dbReference type="PANTHER" id="PTHR10219:SF25">
    <property type="entry name" value="PLECKSTRIN HOMOLOGY DOMAIN-CONTAINING FAMILY A MEMBER 8"/>
    <property type="match status" value="1"/>
</dbReference>
<evidence type="ECO:0000259" key="2">
    <source>
        <dbReference type="Pfam" id="PF08718"/>
    </source>
</evidence>
<dbReference type="GO" id="GO:1902387">
    <property type="term" value="F:ceramide 1-phosphate binding"/>
    <property type="evidence" value="ECO:0007669"/>
    <property type="project" value="TreeGrafter"/>
</dbReference>
<proteinExistence type="predicted"/>
<dbReference type="PANTHER" id="PTHR10219">
    <property type="entry name" value="GLYCOLIPID TRANSFER PROTEIN-RELATED"/>
    <property type="match status" value="1"/>
</dbReference>
<feature type="domain" description="Glycolipid transfer protein" evidence="2">
    <location>
        <begin position="20"/>
        <end position="158"/>
    </location>
</feature>
<accession>A0A3N4LTE0</accession>
<keyword evidence="1" id="KW-0813">Transport</keyword>
<dbReference type="InterPro" id="IPR036497">
    <property type="entry name" value="GLTP_sf"/>
</dbReference>
<evidence type="ECO:0000313" key="4">
    <source>
        <dbReference type="Proteomes" id="UP000267821"/>
    </source>
</evidence>
<dbReference type="InterPro" id="IPR014830">
    <property type="entry name" value="Glycolipid_transfer_prot_dom"/>
</dbReference>
<dbReference type="Gene3D" id="1.10.3520.10">
    <property type="entry name" value="Glycolipid transfer protein"/>
    <property type="match status" value="1"/>
</dbReference>
<sequence>MATFFDGRRSFKDVETNGGINTSQFLEAAEGVVQLFDILGSTAFAPVKSDMSGNIKKIRDRQLAAPSASETLQSLTTAEQAEKKKVATEGLLWLNRGLDFTAQALRNNHTNSTEELANSFTKAYEATLKKHHGIMVRPIFALAMKACPYRNAFYKKLGDDQEAVKKELEAWLGGLEKCVTILNNHYEGIKI</sequence>
<name>A0A3N4LTE0_9PEZI</name>
<organism evidence="3 4">
    <name type="scientific">Terfezia boudieri ATCC MYA-4762</name>
    <dbReference type="NCBI Taxonomy" id="1051890"/>
    <lineage>
        <taxon>Eukaryota</taxon>
        <taxon>Fungi</taxon>
        <taxon>Dikarya</taxon>
        <taxon>Ascomycota</taxon>
        <taxon>Pezizomycotina</taxon>
        <taxon>Pezizomycetes</taxon>
        <taxon>Pezizales</taxon>
        <taxon>Pezizaceae</taxon>
        <taxon>Terfezia</taxon>
    </lineage>
</organism>
<reference evidence="3 4" key="1">
    <citation type="journal article" date="2018" name="Nat. Ecol. Evol.">
        <title>Pezizomycetes genomes reveal the molecular basis of ectomycorrhizal truffle lifestyle.</title>
        <authorList>
            <person name="Murat C."/>
            <person name="Payen T."/>
            <person name="Noel B."/>
            <person name="Kuo A."/>
            <person name="Morin E."/>
            <person name="Chen J."/>
            <person name="Kohler A."/>
            <person name="Krizsan K."/>
            <person name="Balestrini R."/>
            <person name="Da Silva C."/>
            <person name="Montanini B."/>
            <person name="Hainaut M."/>
            <person name="Levati E."/>
            <person name="Barry K.W."/>
            <person name="Belfiori B."/>
            <person name="Cichocki N."/>
            <person name="Clum A."/>
            <person name="Dockter R.B."/>
            <person name="Fauchery L."/>
            <person name="Guy J."/>
            <person name="Iotti M."/>
            <person name="Le Tacon F."/>
            <person name="Lindquist E.A."/>
            <person name="Lipzen A."/>
            <person name="Malagnac F."/>
            <person name="Mello A."/>
            <person name="Molinier V."/>
            <person name="Miyauchi S."/>
            <person name="Poulain J."/>
            <person name="Riccioni C."/>
            <person name="Rubini A."/>
            <person name="Sitrit Y."/>
            <person name="Splivallo R."/>
            <person name="Traeger S."/>
            <person name="Wang M."/>
            <person name="Zifcakova L."/>
            <person name="Wipf D."/>
            <person name="Zambonelli A."/>
            <person name="Paolocci F."/>
            <person name="Nowrousian M."/>
            <person name="Ottonello S."/>
            <person name="Baldrian P."/>
            <person name="Spatafora J.W."/>
            <person name="Henrissat B."/>
            <person name="Nagy L.G."/>
            <person name="Aury J.M."/>
            <person name="Wincker P."/>
            <person name="Grigoriev I.V."/>
            <person name="Bonfante P."/>
            <person name="Martin F.M."/>
        </authorList>
    </citation>
    <scope>NUCLEOTIDE SEQUENCE [LARGE SCALE GENOMIC DNA]</scope>
    <source>
        <strain evidence="3 4">ATCC MYA-4762</strain>
    </source>
</reference>
<evidence type="ECO:0000256" key="1">
    <source>
        <dbReference type="ARBA" id="ARBA00022448"/>
    </source>
</evidence>
<dbReference type="GO" id="GO:0016020">
    <property type="term" value="C:membrane"/>
    <property type="evidence" value="ECO:0007669"/>
    <property type="project" value="TreeGrafter"/>
</dbReference>
<dbReference type="SUPFAM" id="SSF110004">
    <property type="entry name" value="Glycolipid transfer protein, GLTP"/>
    <property type="match status" value="1"/>
</dbReference>
<protein>
    <submittedName>
        <fullName evidence="3">Glycolipid transfer protein</fullName>
    </submittedName>
</protein>